<dbReference type="PANTHER" id="PTHR46323:SF2">
    <property type="entry name" value="BETA-GALACTOSIDASE"/>
    <property type="match status" value="1"/>
</dbReference>
<dbReference type="Pfam" id="PF02929">
    <property type="entry name" value="Bgal_small_N"/>
    <property type="match status" value="1"/>
</dbReference>
<accession>A0A937JZP8</accession>
<evidence type="ECO:0000256" key="7">
    <source>
        <dbReference type="ARBA" id="ARBA00013303"/>
    </source>
</evidence>
<comment type="catalytic activity">
    <reaction evidence="1 12">
        <text>Hydrolysis of terminal non-reducing beta-D-galactose residues in beta-D-galactosides.</text>
        <dbReference type="EC" id="3.2.1.23"/>
    </reaction>
</comment>
<dbReference type="AlphaFoldDB" id="A0A937JZP8"/>
<dbReference type="InterPro" id="IPR023230">
    <property type="entry name" value="Glyco_hydro_2_CS"/>
</dbReference>
<dbReference type="InterPro" id="IPR004199">
    <property type="entry name" value="B-gal_small/dom_5"/>
</dbReference>
<dbReference type="InterPro" id="IPR011013">
    <property type="entry name" value="Gal_mutarotase_sf_dom"/>
</dbReference>
<dbReference type="SUPFAM" id="SSF51445">
    <property type="entry name" value="(Trans)glycosidases"/>
    <property type="match status" value="1"/>
</dbReference>
<reference evidence="15" key="1">
    <citation type="submission" date="2021-01" db="EMBL/GenBank/DDBJ databases">
        <title>Fulvivirga kasyanovii gen. nov., sp nov., a novel member of the phylum Bacteroidetes isolated from seawater in a mussel farm.</title>
        <authorList>
            <person name="Zhao L.-H."/>
            <person name="Wang Z.-J."/>
        </authorList>
    </citation>
    <scope>NUCLEOTIDE SEQUENCE</scope>
    <source>
        <strain evidence="15">2943</strain>
    </source>
</reference>
<evidence type="ECO:0000313" key="16">
    <source>
        <dbReference type="Proteomes" id="UP000659388"/>
    </source>
</evidence>
<dbReference type="InterPro" id="IPR006102">
    <property type="entry name" value="Ig-like_GH2"/>
</dbReference>
<sequence length="1036" mass="119497">MLKPCFTLLLVLSCIVGCVVHSFAQDEEWQDLSIITVGTESPHATFIPYSSEEKALSEERSSNYQSLNGDWKFHWAKNPSERPIDFYKEDYDVAAWKELPVPADWQMYDYGYPQYTNAEYPWPKNAPYIPAEFNPVGSYKTTFSIPSSWGESVVLLHFSGVNSAFYCWVNGEKVGYSEGSKTPAEFDITSFLQKGENTLAVEVYRWSDGSYLEDQDFWRLSGIERDVYLVSAPKTRIRDFFAHPALENDYKDGKLTVDIELINKQSKKAKNHEVEIALYDADKKEIGRVSKKISVDKKAEVDLELAVKNVLSWSAEKPHLYHLVINLKDSKGVVTQSVNTPIGFRDIQIKEGQLLVNGQPVLFKGVNRHEHDEKYGHVVSKELMLKDIQLFKQNNINAVRTSHYPNDPMWYKLCDQYGIYVIDEANIETHGYGYDEDKTPANKKEFLEVHLDRMRRMVERDKNHPSVIIWSMGNEAGDGPAFLQGYEWIKNRDKSRVVHYERAERGKSFKEPHTDIIPWMYARTWNIEKGYLGKYPDRPFIWCEYSHAMGNSNGNLTDLWELVRKHRQIQGGFIWDWVDQGLLKKVEDGEEYWAYGGDFEPENAHNDGNFCLNGLVNPDRSPHPALEEVKHVYQNVHFTSTKEGKLEVYNENFFTNLEELEVSWELLKDGEVEKKQVLKSFSLAPQERKTISLDIPTGDLMQGSEYFINFYVRQKESTELVEKGYLLAADQVLLQNTAAEIEKESEVKLKTKSSKTDITLTSDKLELIFDKTSGDLVTFKSAEGEYLKEPLSFNFWRAPTDNDFGNGMPERCKVWKDATYHQKVTSVEVVEKTKTSAQVAQHFSFEGLKSTGTILYHIYGDGRVEVNVAFDYKDTDMPELPRFGVTMILPKQYNQAEWYGRGSHENYWDRKSSAMVGKYSMPVADLKFDYIRPQENGYRTDTRWLTLTNDSDKGLTFVGKPEFSFSARHNLTEDYDAGMHKKQRHYTDIEPKDLVELNIDYGQTGVGGDDSWGARPWDKYSLAPKSYNYGFVIEVK</sequence>
<feature type="chain" id="PRO_5036750518" description="Beta-galactosidase" evidence="13">
    <location>
        <begin position="25"/>
        <end position="1036"/>
    </location>
</feature>
<dbReference type="GO" id="GO:0030246">
    <property type="term" value="F:carbohydrate binding"/>
    <property type="evidence" value="ECO:0007669"/>
    <property type="project" value="InterPro"/>
</dbReference>
<dbReference type="InterPro" id="IPR032312">
    <property type="entry name" value="LacZ_4"/>
</dbReference>
<gene>
    <name evidence="15" type="ORF">JL102_05165</name>
</gene>
<evidence type="ECO:0000256" key="6">
    <source>
        <dbReference type="ARBA" id="ARBA00012756"/>
    </source>
</evidence>
<evidence type="ECO:0000256" key="13">
    <source>
        <dbReference type="SAM" id="SignalP"/>
    </source>
</evidence>
<dbReference type="Gene3D" id="2.60.120.260">
    <property type="entry name" value="Galactose-binding domain-like"/>
    <property type="match status" value="1"/>
</dbReference>
<keyword evidence="9" id="KW-0106">Calcium</keyword>
<dbReference type="GO" id="GO:0005990">
    <property type="term" value="P:lactose catabolic process"/>
    <property type="evidence" value="ECO:0007669"/>
    <property type="project" value="TreeGrafter"/>
</dbReference>
<dbReference type="InterPro" id="IPR006101">
    <property type="entry name" value="Glyco_hydro_2"/>
</dbReference>
<name>A0A937JZP8_9BACT</name>
<evidence type="ECO:0000256" key="5">
    <source>
        <dbReference type="ARBA" id="ARBA00011245"/>
    </source>
</evidence>
<dbReference type="InterPro" id="IPR014718">
    <property type="entry name" value="GH-type_carb-bd"/>
</dbReference>
<dbReference type="Gene3D" id="2.60.40.10">
    <property type="entry name" value="Immunoglobulins"/>
    <property type="match status" value="2"/>
</dbReference>
<evidence type="ECO:0000259" key="14">
    <source>
        <dbReference type="SMART" id="SM01038"/>
    </source>
</evidence>
<comment type="subunit">
    <text evidence="5">Monomer.</text>
</comment>
<dbReference type="EMBL" id="JAESIY010000002">
    <property type="protein sequence ID" value="MBL3655510.1"/>
    <property type="molecule type" value="Genomic_DNA"/>
</dbReference>
<evidence type="ECO:0000256" key="11">
    <source>
        <dbReference type="ARBA" id="ARBA00032230"/>
    </source>
</evidence>
<dbReference type="Pfam" id="PF16353">
    <property type="entry name" value="LacZ_4"/>
    <property type="match status" value="1"/>
</dbReference>
<dbReference type="InterPro" id="IPR036156">
    <property type="entry name" value="Beta-gal/glucu_dom_sf"/>
</dbReference>
<evidence type="ECO:0000256" key="9">
    <source>
        <dbReference type="ARBA" id="ARBA00022837"/>
    </source>
</evidence>
<evidence type="ECO:0000313" key="15">
    <source>
        <dbReference type="EMBL" id="MBL3655510.1"/>
    </source>
</evidence>
<dbReference type="SMART" id="SM01038">
    <property type="entry name" value="Bgal_small_N"/>
    <property type="match status" value="1"/>
</dbReference>
<dbReference type="PANTHER" id="PTHR46323">
    <property type="entry name" value="BETA-GALACTOSIDASE"/>
    <property type="match status" value="1"/>
</dbReference>
<feature type="signal peptide" evidence="13">
    <location>
        <begin position="1"/>
        <end position="24"/>
    </location>
</feature>
<dbReference type="SUPFAM" id="SSF49303">
    <property type="entry name" value="beta-Galactosidase/glucuronidase domain"/>
    <property type="match status" value="2"/>
</dbReference>
<dbReference type="SUPFAM" id="SSF49785">
    <property type="entry name" value="Galactose-binding domain-like"/>
    <property type="match status" value="1"/>
</dbReference>
<organism evidence="15 16">
    <name type="scientific">Fulvivirga sediminis</name>
    <dbReference type="NCBI Taxonomy" id="2803949"/>
    <lineage>
        <taxon>Bacteria</taxon>
        <taxon>Pseudomonadati</taxon>
        <taxon>Bacteroidota</taxon>
        <taxon>Cytophagia</taxon>
        <taxon>Cytophagales</taxon>
        <taxon>Fulvivirgaceae</taxon>
        <taxon>Fulvivirga</taxon>
    </lineage>
</organism>
<dbReference type="PROSITE" id="PS00608">
    <property type="entry name" value="GLYCOSYL_HYDROL_F2_2"/>
    <property type="match status" value="1"/>
</dbReference>
<evidence type="ECO:0000256" key="10">
    <source>
        <dbReference type="ARBA" id="ARBA00023295"/>
    </source>
</evidence>
<dbReference type="InterPro" id="IPR006103">
    <property type="entry name" value="Glyco_hydro_2_cat"/>
</dbReference>
<dbReference type="Proteomes" id="UP000659388">
    <property type="component" value="Unassembled WGS sequence"/>
</dbReference>
<comment type="similarity">
    <text evidence="4 12">Belongs to the glycosyl hydrolase 2 family.</text>
</comment>
<dbReference type="Gene3D" id="2.70.98.10">
    <property type="match status" value="1"/>
</dbReference>
<dbReference type="PRINTS" id="PR00132">
    <property type="entry name" value="GLHYDRLASE2"/>
</dbReference>
<dbReference type="Gene3D" id="3.20.20.80">
    <property type="entry name" value="Glycosidases"/>
    <property type="match status" value="1"/>
</dbReference>
<comment type="cofactor">
    <cofactor evidence="2">
        <name>Ca(2+)</name>
        <dbReference type="ChEBI" id="CHEBI:29108"/>
    </cofactor>
</comment>
<comment type="caution">
    <text evidence="15">The sequence shown here is derived from an EMBL/GenBank/DDBJ whole genome shotgun (WGS) entry which is preliminary data.</text>
</comment>
<feature type="domain" description="Beta galactosidase small chain/" evidence="14">
    <location>
        <begin position="759"/>
        <end position="1034"/>
    </location>
</feature>
<dbReference type="GO" id="GO:0004565">
    <property type="term" value="F:beta-galactosidase activity"/>
    <property type="evidence" value="ECO:0007669"/>
    <property type="project" value="UniProtKB-EC"/>
</dbReference>
<comment type="cofactor">
    <cofactor evidence="3">
        <name>Na(+)</name>
        <dbReference type="ChEBI" id="CHEBI:29101"/>
    </cofactor>
</comment>
<dbReference type="EC" id="3.2.1.23" evidence="6 12"/>
<dbReference type="PROSITE" id="PS00719">
    <property type="entry name" value="GLYCOSYL_HYDROL_F2_1"/>
    <property type="match status" value="1"/>
</dbReference>
<keyword evidence="13" id="KW-0732">Signal</keyword>
<evidence type="ECO:0000256" key="1">
    <source>
        <dbReference type="ARBA" id="ARBA00001412"/>
    </source>
</evidence>
<evidence type="ECO:0000256" key="8">
    <source>
        <dbReference type="ARBA" id="ARBA00022801"/>
    </source>
</evidence>
<dbReference type="Pfam" id="PF00703">
    <property type="entry name" value="Glyco_hydro_2"/>
    <property type="match status" value="1"/>
</dbReference>
<protein>
    <recommendedName>
        <fullName evidence="7 12">Beta-galactosidase</fullName>
        <ecNumber evidence="6 12">3.2.1.23</ecNumber>
    </recommendedName>
    <alternativeName>
        <fullName evidence="11 12">Lactase</fullName>
    </alternativeName>
</protein>
<dbReference type="RefSeq" id="WP_202243176.1">
    <property type="nucleotide sequence ID" value="NZ_JAESIY010000002.1"/>
</dbReference>
<dbReference type="Pfam" id="PF02837">
    <property type="entry name" value="Glyco_hydro_2_N"/>
    <property type="match status" value="1"/>
</dbReference>
<dbReference type="InterPro" id="IPR023232">
    <property type="entry name" value="Glyco_hydro_2_AS"/>
</dbReference>
<dbReference type="InterPro" id="IPR017853">
    <property type="entry name" value="GH"/>
</dbReference>
<evidence type="ECO:0000256" key="12">
    <source>
        <dbReference type="RuleBase" id="RU361154"/>
    </source>
</evidence>
<dbReference type="InterPro" id="IPR006104">
    <property type="entry name" value="Glyco_hydro_2_N"/>
</dbReference>
<dbReference type="InterPro" id="IPR013783">
    <property type="entry name" value="Ig-like_fold"/>
</dbReference>
<dbReference type="InterPro" id="IPR008979">
    <property type="entry name" value="Galactose-bd-like_sf"/>
</dbReference>
<keyword evidence="10 12" id="KW-0326">Glycosidase</keyword>
<keyword evidence="8 12" id="KW-0378">Hydrolase</keyword>
<proteinExistence type="inferred from homology"/>
<keyword evidence="16" id="KW-1185">Reference proteome</keyword>
<dbReference type="InterPro" id="IPR050347">
    <property type="entry name" value="Bact_Beta-galactosidase"/>
</dbReference>
<dbReference type="Pfam" id="PF02836">
    <property type="entry name" value="Glyco_hydro_2_C"/>
    <property type="match status" value="1"/>
</dbReference>
<dbReference type="FunFam" id="3.20.20.80:FF:000018">
    <property type="entry name" value="Beta-galactosidase"/>
    <property type="match status" value="1"/>
</dbReference>
<dbReference type="GO" id="GO:0009341">
    <property type="term" value="C:beta-galactosidase complex"/>
    <property type="evidence" value="ECO:0007669"/>
    <property type="project" value="InterPro"/>
</dbReference>
<evidence type="ECO:0000256" key="4">
    <source>
        <dbReference type="ARBA" id="ARBA00007401"/>
    </source>
</evidence>
<evidence type="ECO:0000256" key="3">
    <source>
        <dbReference type="ARBA" id="ARBA00001959"/>
    </source>
</evidence>
<evidence type="ECO:0000256" key="2">
    <source>
        <dbReference type="ARBA" id="ARBA00001913"/>
    </source>
</evidence>
<dbReference type="SUPFAM" id="SSF74650">
    <property type="entry name" value="Galactose mutarotase-like"/>
    <property type="match status" value="1"/>
</dbReference>